<protein>
    <submittedName>
        <fullName evidence="9">Phosphoglycerol transferase MdoB-like AlkP superfamily enzyme</fullName>
    </submittedName>
</protein>
<evidence type="ECO:0000256" key="1">
    <source>
        <dbReference type="ARBA" id="ARBA00004651"/>
    </source>
</evidence>
<dbReference type="Proteomes" id="UP000531594">
    <property type="component" value="Unassembled WGS sequence"/>
</dbReference>
<dbReference type="InterPro" id="IPR017850">
    <property type="entry name" value="Alkaline_phosphatase_core_sf"/>
</dbReference>
<keyword evidence="9" id="KW-0808">Transferase</keyword>
<dbReference type="InterPro" id="IPR000917">
    <property type="entry name" value="Sulfatase_N"/>
</dbReference>
<dbReference type="GO" id="GO:0005886">
    <property type="term" value="C:plasma membrane"/>
    <property type="evidence" value="ECO:0007669"/>
    <property type="project" value="UniProtKB-SubCell"/>
</dbReference>
<feature type="transmembrane region" description="Helical" evidence="7">
    <location>
        <begin position="126"/>
        <end position="145"/>
    </location>
</feature>
<comment type="pathway">
    <text evidence="2">Cell wall biogenesis; lipoteichoic acid biosynthesis.</text>
</comment>
<evidence type="ECO:0000256" key="2">
    <source>
        <dbReference type="ARBA" id="ARBA00004936"/>
    </source>
</evidence>
<reference evidence="9 10" key="1">
    <citation type="submission" date="2020-08" db="EMBL/GenBank/DDBJ databases">
        <title>Genomic Encyclopedia of Type Strains, Phase IV (KMG-IV): sequencing the most valuable type-strain genomes for metagenomic binning, comparative biology and taxonomic classification.</title>
        <authorList>
            <person name="Goeker M."/>
        </authorList>
    </citation>
    <scope>NUCLEOTIDE SEQUENCE [LARGE SCALE GENOMIC DNA]</scope>
    <source>
        <strain evidence="9 10">DSM 5391</strain>
    </source>
</reference>
<dbReference type="InterPro" id="IPR050448">
    <property type="entry name" value="OpgB/LTA_synthase_biosynth"/>
</dbReference>
<dbReference type="AlphaFoldDB" id="A0A7X0LYB0"/>
<dbReference type="EMBL" id="JACHGK010000019">
    <property type="protein sequence ID" value="MBB6447269.1"/>
    <property type="molecule type" value="Genomic_DNA"/>
</dbReference>
<feature type="transmembrane region" description="Helical" evidence="7">
    <location>
        <begin position="230"/>
        <end position="248"/>
    </location>
</feature>
<comment type="subcellular location">
    <subcellularLocation>
        <location evidence="1">Cell membrane</location>
        <topology evidence="1">Multi-pass membrane protein</topology>
    </subcellularLocation>
</comment>
<comment type="caution">
    <text evidence="9">The sequence shown here is derived from an EMBL/GenBank/DDBJ whole genome shotgun (WGS) entry which is preliminary data.</text>
</comment>
<keyword evidence="6 7" id="KW-0472">Membrane</keyword>
<dbReference type="PANTHER" id="PTHR47371">
    <property type="entry name" value="LIPOTEICHOIC ACID SYNTHASE"/>
    <property type="match status" value="1"/>
</dbReference>
<evidence type="ECO:0000256" key="5">
    <source>
        <dbReference type="ARBA" id="ARBA00022989"/>
    </source>
</evidence>
<dbReference type="CDD" id="cd16015">
    <property type="entry name" value="LTA_synthase"/>
    <property type="match status" value="1"/>
</dbReference>
<name>A0A7X0LYB0_9BACI</name>
<sequence length="687" mass="79385">MKRLKINRLISLAAWNGIFAFALLFTIKLFRNRFSIDNFIYWMQEDTKKMTVYLIIIFFLLFSTIKIQLKLFASLEQHHPKVLIGFKYLFIFISSFAASMIVNYYFQYFQMLKDPIMTSEWIISNFSIYMAGVLYILFIFLLAYVLLGNLYFSSLITSFLLLAIGFIHYNKLNIRTEPLYFNDYKQMKAMKDVIPMIKEYISVGQIFVILLLFIGMGFLSRYLPKLKMALWMRGITFAVVITLLYSYTNFPKTFMNTLVQRSHVEIVKWNQIENYEVNGFLFGFLSNIHSDILEKPGTYSKESVLKIAEKYVKVSSNEAREESGQKPNIIYLMSESFWDPTKLDAEFSADPLISLRSLMNEHPSGALLSPVFGGATANVEFEALTGFSTSFLKIGSIPYQEAVTKQSFIPTIASNLEWEGYRTLAIHPYNRVFYKRDQVYNTFGIDEFIDEKTMSFQERTPGGVITDESLSLEILDQIKKTDEPLFIHAVSMQNHMPYNPGAYKENKIKIAGLSEESIETLEVYTEGIRRSDEALKLLVDRLEGLDEPTIVVFWGDHMPILGADQAIYKEAGYETEDKLMMTRKYSETPLLIYSNFAKGQKDLGSISPNYLATIVYDYLGFKKPAFYNLLDELMIEIPGLKSNLRIDSAQEFITELSGKREELLDDYKLLVYDLLIGEQYSLSILYP</sequence>
<accession>A0A7X0LYB0</accession>
<feature type="transmembrane region" description="Helical" evidence="7">
    <location>
        <begin position="12"/>
        <end position="30"/>
    </location>
</feature>
<evidence type="ECO:0000259" key="8">
    <source>
        <dbReference type="Pfam" id="PF00884"/>
    </source>
</evidence>
<keyword evidence="10" id="KW-1185">Reference proteome</keyword>
<feature type="transmembrane region" description="Helical" evidence="7">
    <location>
        <begin position="150"/>
        <end position="169"/>
    </location>
</feature>
<keyword evidence="5 7" id="KW-1133">Transmembrane helix</keyword>
<dbReference type="GO" id="GO:0016740">
    <property type="term" value="F:transferase activity"/>
    <property type="evidence" value="ECO:0007669"/>
    <property type="project" value="UniProtKB-KW"/>
</dbReference>
<proteinExistence type="predicted"/>
<dbReference type="SUPFAM" id="SSF53649">
    <property type="entry name" value="Alkaline phosphatase-like"/>
    <property type="match status" value="1"/>
</dbReference>
<dbReference type="Pfam" id="PF00884">
    <property type="entry name" value="Sulfatase"/>
    <property type="match status" value="1"/>
</dbReference>
<evidence type="ECO:0000256" key="3">
    <source>
        <dbReference type="ARBA" id="ARBA00022475"/>
    </source>
</evidence>
<organism evidence="9 10">
    <name type="scientific">Bacillus benzoevorans</name>
    <dbReference type="NCBI Taxonomy" id="1456"/>
    <lineage>
        <taxon>Bacteria</taxon>
        <taxon>Bacillati</taxon>
        <taxon>Bacillota</taxon>
        <taxon>Bacilli</taxon>
        <taxon>Bacillales</taxon>
        <taxon>Bacillaceae</taxon>
        <taxon>Bacillus</taxon>
    </lineage>
</organism>
<evidence type="ECO:0000313" key="10">
    <source>
        <dbReference type="Proteomes" id="UP000531594"/>
    </source>
</evidence>
<feature type="transmembrane region" description="Helical" evidence="7">
    <location>
        <begin position="50"/>
        <end position="67"/>
    </location>
</feature>
<dbReference type="PANTHER" id="PTHR47371:SF3">
    <property type="entry name" value="PHOSPHOGLYCEROL TRANSFERASE I"/>
    <property type="match status" value="1"/>
</dbReference>
<dbReference type="Gene3D" id="3.40.720.10">
    <property type="entry name" value="Alkaline Phosphatase, subunit A"/>
    <property type="match status" value="1"/>
</dbReference>
<evidence type="ECO:0000313" key="9">
    <source>
        <dbReference type="EMBL" id="MBB6447269.1"/>
    </source>
</evidence>
<evidence type="ECO:0000256" key="7">
    <source>
        <dbReference type="SAM" id="Phobius"/>
    </source>
</evidence>
<evidence type="ECO:0000256" key="6">
    <source>
        <dbReference type="ARBA" id="ARBA00023136"/>
    </source>
</evidence>
<evidence type="ECO:0000256" key="4">
    <source>
        <dbReference type="ARBA" id="ARBA00022692"/>
    </source>
</evidence>
<keyword evidence="3" id="KW-1003">Cell membrane</keyword>
<dbReference type="RefSeq" id="WP_184529064.1">
    <property type="nucleotide sequence ID" value="NZ_JACHGK010000019.1"/>
</dbReference>
<feature type="transmembrane region" description="Helical" evidence="7">
    <location>
        <begin position="200"/>
        <end position="218"/>
    </location>
</feature>
<keyword evidence="4 7" id="KW-0812">Transmembrane</keyword>
<feature type="domain" description="Sulfatase N-terminal" evidence="8">
    <location>
        <begin position="327"/>
        <end position="620"/>
    </location>
</feature>
<feature type="transmembrane region" description="Helical" evidence="7">
    <location>
        <begin position="88"/>
        <end position="106"/>
    </location>
</feature>
<gene>
    <name evidence="9" type="ORF">HNR53_003949</name>
</gene>